<proteinExistence type="predicted"/>
<name>A0A7W7U2J2_9ACTN</name>
<comment type="caution">
    <text evidence="2">The sequence shown here is derived from an EMBL/GenBank/DDBJ whole genome shotgun (WGS) entry which is preliminary data.</text>
</comment>
<evidence type="ECO:0000313" key="2">
    <source>
        <dbReference type="EMBL" id="MBB4983811.1"/>
    </source>
</evidence>
<accession>A0A7W7U2J2</accession>
<dbReference type="EMBL" id="JACHJY010000007">
    <property type="protein sequence ID" value="MBB4983811.1"/>
    <property type="molecule type" value="Genomic_DNA"/>
</dbReference>
<gene>
    <name evidence="2" type="ORF">GGE06_004757</name>
</gene>
<evidence type="ECO:0000313" key="3">
    <source>
        <dbReference type="Proteomes" id="UP000582643"/>
    </source>
</evidence>
<dbReference type="RefSeq" id="WP_221518479.1">
    <property type="nucleotide sequence ID" value="NZ_JACHJY010000007.1"/>
</dbReference>
<dbReference type="InterPro" id="IPR045998">
    <property type="entry name" value="DUF5954"/>
</dbReference>
<organism evidence="2 3">
    <name type="scientific">Streptomyces nymphaeiformis</name>
    <dbReference type="NCBI Taxonomy" id="2663842"/>
    <lineage>
        <taxon>Bacteria</taxon>
        <taxon>Bacillati</taxon>
        <taxon>Actinomycetota</taxon>
        <taxon>Actinomycetes</taxon>
        <taxon>Kitasatosporales</taxon>
        <taxon>Streptomycetaceae</taxon>
        <taxon>Streptomyces</taxon>
    </lineage>
</organism>
<feature type="compositionally biased region" description="Basic and acidic residues" evidence="1">
    <location>
        <begin position="135"/>
        <end position="145"/>
    </location>
</feature>
<evidence type="ECO:0008006" key="4">
    <source>
        <dbReference type="Google" id="ProtNLM"/>
    </source>
</evidence>
<protein>
    <recommendedName>
        <fullName evidence="4">LigA protein</fullName>
    </recommendedName>
</protein>
<feature type="region of interest" description="Disordered" evidence="1">
    <location>
        <begin position="135"/>
        <end position="161"/>
    </location>
</feature>
<dbReference type="AlphaFoldDB" id="A0A7W7U2J2"/>
<dbReference type="Pfam" id="PF19379">
    <property type="entry name" value="DUF5954"/>
    <property type="match status" value="1"/>
</dbReference>
<sequence>MSQESAGPGEWPVAVRVPVEPVEAAVEADARDAAVRSSTLAVRGPLFGVASPCGDGGRRWRVVVEVAHGCPQQARDALNSMLWFRARDEAKDRDERRALLKAVARLESECVDELSVLDTRYRVVRAEEYTGMDVHGDIEMPRPTDPEPPAPDWSRGARGPKIDDALVLDPDAPLSPVQAAERLALRSLVYSGARFPDSVLRDSARAVESHPDVLLMPAVFRVAERSGSENWTPGSGLHATPHDVRKALDFSLVWWRPRERGLIPWDVTEDIHLHADARTVVAEGTDPAAAELAVLAEAANRLRAERLDEVEALGTVYRIARTRRLLRWGPDGPEGPRPSDINNHAPSALHLPLDEDGNMCVEEPAEEAP</sequence>
<feature type="region of interest" description="Disordered" evidence="1">
    <location>
        <begin position="327"/>
        <end position="355"/>
    </location>
</feature>
<reference evidence="2 3" key="1">
    <citation type="submission" date="2020-08" db="EMBL/GenBank/DDBJ databases">
        <title>Genomic Encyclopedia of Type Strains, Phase III (KMG-III): the genomes of soil and plant-associated and newly described type strains.</title>
        <authorList>
            <person name="Whitman W."/>
        </authorList>
    </citation>
    <scope>NUCLEOTIDE SEQUENCE [LARGE SCALE GENOMIC DNA]</scope>
    <source>
        <strain evidence="2 3">SFB5A</strain>
    </source>
</reference>
<dbReference type="Proteomes" id="UP000582643">
    <property type="component" value="Unassembled WGS sequence"/>
</dbReference>
<evidence type="ECO:0000256" key="1">
    <source>
        <dbReference type="SAM" id="MobiDB-lite"/>
    </source>
</evidence>
<keyword evidence="3" id="KW-1185">Reference proteome</keyword>